<keyword evidence="3" id="KW-0418">Kinase</keyword>
<dbReference type="InterPro" id="IPR011009">
    <property type="entry name" value="Kinase-like_dom_sf"/>
</dbReference>
<dbReference type="Proteomes" id="UP000789759">
    <property type="component" value="Unassembled WGS sequence"/>
</dbReference>
<evidence type="ECO:0000256" key="2">
    <source>
        <dbReference type="ARBA" id="ARBA00022741"/>
    </source>
</evidence>
<evidence type="ECO:0000256" key="1">
    <source>
        <dbReference type="ARBA" id="ARBA00022679"/>
    </source>
</evidence>
<evidence type="ECO:0000313" key="8">
    <source>
        <dbReference type="Proteomes" id="UP000789759"/>
    </source>
</evidence>
<dbReference type="InterPro" id="IPR050339">
    <property type="entry name" value="CC_SR_Kinase"/>
</dbReference>
<gene>
    <name evidence="7" type="ORF">CPELLU_LOCUS4612</name>
</gene>
<dbReference type="GO" id="GO:0005634">
    <property type="term" value="C:nucleus"/>
    <property type="evidence" value="ECO:0007669"/>
    <property type="project" value="TreeGrafter"/>
</dbReference>
<proteinExistence type="inferred from homology"/>
<name>A0A9N9AX64_9GLOM</name>
<dbReference type="PANTHER" id="PTHR11042">
    <property type="entry name" value="EUKARYOTIC TRANSLATION INITIATION FACTOR 2-ALPHA KINASE EIF2-ALPHA KINASE -RELATED"/>
    <property type="match status" value="1"/>
</dbReference>
<reference evidence="7" key="1">
    <citation type="submission" date="2021-06" db="EMBL/GenBank/DDBJ databases">
        <authorList>
            <person name="Kallberg Y."/>
            <person name="Tangrot J."/>
            <person name="Rosling A."/>
        </authorList>
    </citation>
    <scope>NUCLEOTIDE SEQUENCE</scope>
    <source>
        <strain evidence="7">FL966</strain>
    </source>
</reference>
<feature type="domain" description="Protein kinase" evidence="6">
    <location>
        <begin position="1"/>
        <end position="252"/>
    </location>
</feature>
<dbReference type="SUPFAM" id="SSF56112">
    <property type="entry name" value="Protein kinase-like (PK-like)"/>
    <property type="match status" value="2"/>
</dbReference>
<dbReference type="EMBL" id="CAJVQA010002462">
    <property type="protein sequence ID" value="CAG8547987.1"/>
    <property type="molecule type" value="Genomic_DNA"/>
</dbReference>
<comment type="caution">
    <text evidence="7">The sequence shown here is derived from an EMBL/GenBank/DDBJ whole genome shotgun (WGS) entry which is preliminary data.</text>
</comment>
<dbReference type="GO" id="GO:0005737">
    <property type="term" value="C:cytoplasm"/>
    <property type="evidence" value="ECO:0007669"/>
    <property type="project" value="TreeGrafter"/>
</dbReference>
<organism evidence="7 8">
    <name type="scientific">Cetraspora pellucida</name>
    <dbReference type="NCBI Taxonomy" id="1433469"/>
    <lineage>
        <taxon>Eukaryota</taxon>
        <taxon>Fungi</taxon>
        <taxon>Fungi incertae sedis</taxon>
        <taxon>Mucoromycota</taxon>
        <taxon>Glomeromycotina</taxon>
        <taxon>Glomeromycetes</taxon>
        <taxon>Diversisporales</taxon>
        <taxon>Gigasporaceae</taxon>
        <taxon>Cetraspora</taxon>
    </lineage>
</organism>
<dbReference type="Pfam" id="PF00069">
    <property type="entry name" value="Pkinase"/>
    <property type="match status" value="1"/>
</dbReference>
<dbReference type="PANTHER" id="PTHR11042:SF190">
    <property type="entry name" value="MITOSIS INHIBITOR PROTEIN KINASE MIK1"/>
    <property type="match status" value="1"/>
</dbReference>
<sequence>MVTNHVEQGSSSSNFSSSSWLSHLNNLRNLVEDTNYDIIRKKKEKLEYYKQKFGVVLVLYEQEIDNYNFINNFNTLVALFVNEINKCKEILRARHQQNTWTLNEKLAFWLCDRFLSDRAGKHIFRASKGNTSKLANIVHLDLKPENILILKDKYKIGDFGLALELSTDTEDPGLHIGNRKYIALKVLEDNIFSKSADIFSFGTIILQSIGDRDLPTRGKHWLESHYGNLTQFSSKDSQDLIILVKNLIQKKI</sequence>
<evidence type="ECO:0000256" key="3">
    <source>
        <dbReference type="ARBA" id="ARBA00022777"/>
    </source>
</evidence>
<dbReference type="AlphaFoldDB" id="A0A9N9AX64"/>
<keyword evidence="8" id="KW-1185">Reference proteome</keyword>
<dbReference type="PROSITE" id="PS50011">
    <property type="entry name" value="PROTEIN_KINASE_DOM"/>
    <property type="match status" value="1"/>
</dbReference>
<evidence type="ECO:0000313" key="7">
    <source>
        <dbReference type="EMBL" id="CAG8547987.1"/>
    </source>
</evidence>
<comment type="similarity">
    <text evidence="5">Belongs to the protein kinase superfamily. Ser/Thr protein kinase family. GCN2 subfamily.</text>
</comment>
<dbReference type="InterPro" id="IPR008271">
    <property type="entry name" value="Ser/Thr_kinase_AS"/>
</dbReference>
<evidence type="ECO:0000256" key="5">
    <source>
        <dbReference type="ARBA" id="ARBA00037982"/>
    </source>
</evidence>
<dbReference type="GO" id="GO:0005524">
    <property type="term" value="F:ATP binding"/>
    <property type="evidence" value="ECO:0007669"/>
    <property type="project" value="UniProtKB-KW"/>
</dbReference>
<dbReference type="InterPro" id="IPR000719">
    <property type="entry name" value="Prot_kinase_dom"/>
</dbReference>
<dbReference type="OrthoDB" id="5337378at2759"/>
<accession>A0A9N9AX64</accession>
<dbReference type="GO" id="GO:0004672">
    <property type="term" value="F:protein kinase activity"/>
    <property type="evidence" value="ECO:0007669"/>
    <property type="project" value="InterPro"/>
</dbReference>
<keyword evidence="4" id="KW-0067">ATP-binding</keyword>
<evidence type="ECO:0000259" key="6">
    <source>
        <dbReference type="PROSITE" id="PS50011"/>
    </source>
</evidence>
<dbReference type="SMART" id="SM00220">
    <property type="entry name" value="S_TKc"/>
    <property type="match status" value="1"/>
</dbReference>
<evidence type="ECO:0000256" key="4">
    <source>
        <dbReference type="ARBA" id="ARBA00022840"/>
    </source>
</evidence>
<dbReference type="PROSITE" id="PS00108">
    <property type="entry name" value="PROTEIN_KINASE_ST"/>
    <property type="match status" value="1"/>
</dbReference>
<protein>
    <submittedName>
        <fullName evidence="7">19427_t:CDS:1</fullName>
    </submittedName>
</protein>
<dbReference type="GO" id="GO:0110031">
    <property type="term" value="P:negative regulation of G2/MI transition of meiotic cell cycle"/>
    <property type="evidence" value="ECO:0007669"/>
    <property type="project" value="TreeGrafter"/>
</dbReference>
<keyword evidence="2" id="KW-0547">Nucleotide-binding</keyword>
<keyword evidence="1" id="KW-0808">Transferase</keyword>
<dbReference type="Gene3D" id="1.10.510.10">
    <property type="entry name" value="Transferase(Phosphotransferase) domain 1"/>
    <property type="match status" value="1"/>
</dbReference>